<dbReference type="Proteomes" id="UP001160499">
    <property type="component" value="Unassembled WGS sequence"/>
</dbReference>
<reference evidence="1 2" key="1">
    <citation type="submission" date="2023-04" db="EMBL/GenBank/DDBJ databases">
        <title>Forest soil microbial communities from Buena Vista Peninsula, Colon Province, Panama.</title>
        <authorList>
            <person name="Bouskill N."/>
        </authorList>
    </citation>
    <scope>NUCLEOTIDE SEQUENCE [LARGE SCALE GENOMIC DNA]</scope>
    <source>
        <strain evidence="1 2">GGS1</strain>
    </source>
</reference>
<evidence type="ECO:0000313" key="2">
    <source>
        <dbReference type="Proteomes" id="UP001160499"/>
    </source>
</evidence>
<evidence type="ECO:0000313" key="1">
    <source>
        <dbReference type="EMBL" id="MDH6221137.1"/>
    </source>
</evidence>
<keyword evidence="2" id="KW-1185">Reference proteome</keyword>
<dbReference type="EMBL" id="JARXVH010000020">
    <property type="protein sequence ID" value="MDH6221137.1"/>
    <property type="molecule type" value="Genomic_DNA"/>
</dbReference>
<sequence>MFDTEDVGLFLALAVGRSSHHGHGLTPADKKVFDSW</sequence>
<comment type="caution">
    <text evidence="1">The sequence shown here is derived from an EMBL/GenBank/DDBJ whole genome shotgun (WGS) entry which is preliminary data.</text>
</comment>
<protein>
    <submittedName>
        <fullName evidence="1">Uncharacterized protein</fullName>
    </submittedName>
</protein>
<organism evidence="1 2">
    <name type="scientific">Streptomyces pseudovenezuelae</name>
    <dbReference type="NCBI Taxonomy" id="67350"/>
    <lineage>
        <taxon>Bacteria</taxon>
        <taxon>Bacillati</taxon>
        <taxon>Actinomycetota</taxon>
        <taxon>Actinomycetes</taxon>
        <taxon>Kitasatosporales</taxon>
        <taxon>Streptomycetaceae</taxon>
        <taxon>Streptomyces</taxon>
        <taxon>Streptomyces aurantiacus group</taxon>
    </lineage>
</organism>
<gene>
    <name evidence="1" type="ORF">M2283_008479</name>
</gene>
<name>A0ABT6LXW5_9ACTN</name>
<accession>A0ABT6LXW5</accession>
<proteinExistence type="predicted"/>